<evidence type="ECO:0000313" key="2">
    <source>
        <dbReference type="Proteomes" id="UP000006851"/>
    </source>
</evidence>
<dbReference type="KEGG" id="cgo:Corgl_0917"/>
<accession>F2N9J9</accession>
<name>F2N9J9_CORGP</name>
<dbReference type="RefSeq" id="WP_013708771.1">
    <property type="nucleotide sequence ID" value="NC_015389.1"/>
</dbReference>
<dbReference type="OrthoDB" id="4140166at2"/>
<organism evidence="1 2">
    <name type="scientific">Coriobacterium glomerans (strain ATCC 49209 / DSM 20642 / JCM 10262 / PW2)</name>
    <dbReference type="NCBI Taxonomy" id="700015"/>
    <lineage>
        <taxon>Bacteria</taxon>
        <taxon>Bacillati</taxon>
        <taxon>Actinomycetota</taxon>
        <taxon>Coriobacteriia</taxon>
        <taxon>Coriobacteriales</taxon>
        <taxon>Coriobacteriaceae</taxon>
        <taxon>Coriobacterium</taxon>
    </lineage>
</organism>
<sequence>MEDLVLKLRLRQDECPKRPYGWKPGMDEQEAWRAAQGDWRASRKRVAACERVIVLNPDSEVVCVVSISKVRKIAGSARIRISGSVQKRSPLLGRTMVVNWSRNPVAYR</sequence>
<dbReference type="Proteomes" id="UP000006851">
    <property type="component" value="Chromosome"/>
</dbReference>
<dbReference type="EMBL" id="CP002628">
    <property type="protein sequence ID" value="AEB07028.1"/>
    <property type="molecule type" value="Genomic_DNA"/>
</dbReference>
<evidence type="ECO:0000313" key="1">
    <source>
        <dbReference type="EMBL" id="AEB07028.1"/>
    </source>
</evidence>
<dbReference type="eggNOG" id="ENOG502ZN2Q">
    <property type="taxonomic scope" value="Bacteria"/>
</dbReference>
<gene>
    <name evidence="1" type="ordered locus">Corgl_0917</name>
</gene>
<dbReference type="AlphaFoldDB" id="F2N9J9"/>
<keyword evidence="2" id="KW-1185">Reference proteome</keyword>
<dbReference type="HOGENOM" id="CLU_2192593_0_0_11"/>
<protein>
    <submittedName>
        <fullName evidence="1">Uncharacterized protein</fullName>
    </submittedName>
</protein>
<proteinExistence type="predicted"/>
<reference evidence="2" key="1">
    <citation type="journal article" date="2013" name="Stand. Genomic Sci.">
        <title>Complete genome sequence of Coriobacterium glomerans type strain (PW2(T)) from the midgut of Pyrrhocoris apterus L. (red soldier bug).</title>
        <authorList>
            <person name="Stackebrandt E."/>
            <person name="Zeytun A."/>
            <person name="Lapidus A."/>
            <person name="Nolan M."/>
            <person name="Lucas S."/>
            <person name="Hammon N."/>
            <person name="Deshpande S."/>
            <person name="Cheng J.F."/>
            <person name="Tapia R."/>
            <person name="Goodwin L.A."/>
            <person name="Pitluck S."/>
            <person name="Liolios K."/>
            <person name="Pagani I."/>
            <person name="Ivanova N."/>
            <person name="Mavromatis K."/>
            <person name="Mikhailova N."/>
            <person name="Huntemann M."/>
            <person name="Pati A."/>
            <person name="Chen A."/>
            <person name="Palaniappan K."/>
            <person name="Chang Y.J."/>
            <person name="Land M."/>
            <person name="Hauser L."/>
            <person name="Rohde M."/>
            <person name="Pukall R."/>
            <person name="Goker M."/>
            <person name="Detter J.C."/>
            <person name="Woyke T."/>
            <person name="Bristow J."/>
            <person name="Eisen J.A."/>
            <person name="Markowitz V."/>
            <person name="Hugenholtz P."/>
            <person name="Kyrpides N.C."/>
            <person name="Klenk H.P."/>
        </authorList>
    </citation>
    <scope>NUCLEOTIDE SEQUENCE</scope>
    <source>
        <strain evidence="2">ATCC 49209 / DSM 20642 / JCM 10262 / PW2</strain>
    </source>
</reference>